<dbReference type="RefSeq" id="WP_154496705.1">
    <property type="nucleotide sequence ID" value="NZ_VUMU01000012.1"/>
</dbReference>
<evidence type="ECO:0000256" key="4">
    <source>
        <dbReference type="ARBA" id="ARBA00022801"/>
    </source>
</evidence>
<keyword evidence="2" id="KW-0645">Protease</keyword>
<dbReference type="InterPro" id="IPR001261">
    <property type="entry name" value="ArgE/DapE_CS"/>
</dbReference>
<dbReference type="Pfam" id="PF07687">
    <property type="entry name" value="M20_dimer"/>
    <property type="match status" value="1"/>
</dbReference>
<comment type="caution">
    <text evidence="7">The sequence shown here is derived from an EMBL/GenBank/DDBJ whole genome shotgun (WGS) entry which is preliminary data.</text>
</comment>
<dbReference type="PROSITE" id="PS00758">
    <property type="entry name" value="ARGE_DAPE_CPG2_1"/>
    <property type="match status" value="1"/>
</dbReference>
<keyword evidence="4 7" id="KW-0378">Hydrolase</keyword>
<reference evidence="7 8" key="1">
    <citation type="submission" date="2019-08" db="EMBL/GenBank/DDBJ databases">
        <title>In-depth cultivation of the pig gut microbiome towards novel bacterial diversity and tailored functional studies.</title>
        <authorList>
            <person name="Wylensek D."/>
            <person name="Hitch T.C.A."/>
            <person name="Clavel T."/>
        </authorList>
    </citation>
    <scope>NUCLEOTIDE SEQUENCE [LARGE SCALE GENOMIC DNA]</scope>
    <source>
        <strain evidence="7 8">WCA3-601-WT-6H</strain>
    </source>
</reference>
<evidence type="ECO:0000256" key="1">
    <source>
        <dbReference type="ARBA" id="ARBA00006247"/>
    </source>
</evidence>
<dbReference type="GO" id="GO:0008233">
    <property type="term" value="F:peptidase activity"/>
    <property type="evidence" value="ECO:0007669"/>
    <property type="project" value="UniProtKB-KW"/>
</dbReference>
<evidence type="ECO:0000313" key="8">
    <source>
        <dbReference type="Proteomes" id="UP000476055"/>
    </source>
</evidence>
<protein>
    <submittedName>
        <fullName evidence="7">M20/M25/M40 family metallo-hydrolase</fullName>
    </submittedName>
</protein>
<evidence type="ECO:0000259" key="6">
    <source>
        <dbReference type="Pfam" id="PF07687"/>
    </source>
</evidence>
<dbReference type="AlphaFoldDB" id="A0A6L5YJT8"/>
<dbReference type="GO" id="GO:0006508">
    <property type="term" value="P:proteolysis"/>
    <property type="evidence" value="ECO:0007669"/>
    <property type="project" value="UniProtKB-KW"/>
</dbReference>
<dbReference type="InterPro" id="IPR047177">
    <property type="entry name" value="Pept_M20A"/>
</dbReference>
<sequence>MKYIGLILLAVLAVIVLLLLIAVLRTLLMPSKTSTYVADEPEEEALALAEKLSKMIQYDTTSYANVAEVEKFLGFHKVLEELFPLVHEKLEKTEIDGNLLFYWKGKSSEKPILLMSHQDVVPAEGEWVHAPFSGDIAEGKVWGRGASDTKASVMAFFQAVEELLSEGFVPPTDVYLASSCTEEWGGDGAPKIVSELQRRGIELFLVCDEGGAIITEPIGGIHGNFAMVGVFEKGKADVKFTARSNGGHASAPSKGTPIARLSAFVNEVETHSPFRKKLLPEVSAMFTKLAPYAGFGMKLVFGNVWLFGPVLKAVMPAISAQAGAMLKTTIVFTVQKGSDAYNVLPQEAYVGANMRFIPHQGEKESLEIIKKVAGKYGLETEVLHANDYTPPVDIHGEAFHLVEQTIADTFPGLPSSPYVMTGATDAQFYQPICKNCIRFAPVIYGPEQMKGMHGLNENIEYNCLPGAVRFYKNLIRAEK</sequence>
<evidence type="ECO:0000256" key="2">
    <source>
        <dbReference type="ARBA" id="ARBA00022670"/>
    </source>
</evidence>
<dbReference type="InterPro" id="IPR002933">
    <property type="entry name" value="Peptidase_M20"/>
</dbReference>
<dbReference type="Gene3D" id="1.10.150.900">
    <property type="match status" value="1"/>
</dbReference>
<dbReference type="SUPFAM" id="SSF55031">
    <property type="entry name" value="Bacterial exopeptidase dimerisation domain"/>
    <property type="match status" value="1"/>
</dbReference>
<organism evidence="7 8">
    <name type="scientific">Waltera intestinalis</name>
    <dbReference type="NCBI Taxonomy" id="2606635"/>
    <lineage>
        <taxon>Bacteria</taxon>
        <taxon>Bacillati</taxon>
        <taxon>Bacillota</taxon>
        <taxon>Clostridia</taxon>
        <taxon>Lachnospirales</taxon>
        <taxon>Lachnospiraceae</taxon>
        <taxon>Waltera</taxon>
    </lineage>
</organism>
<accession>A0A6L5YJT8</accession>
<proteinExistence type="inferred from homology"/>
<dbReference type="SUPFAM" id="SSF53187">
    <property type="entry name" value="Zn-dependent exopeptidases"/>
    <property type="match status" value="1"/>
</dbReference>
<name>A0A6L5YJT8_9FIRM</name>
<dbReference type="PANTHER" id="PTHR45962">
    <property type="entry name" value="N-FATTY-ACYL-AMINO ACID SYNTHASE/HYDROLASE PM20D1"/>
    <property type="match status" value="1"/>
</dbReference>
<gene>
    <name evidence="7" type="ORF">FYJ59_09860</name>
</gene>
<feature type="domain" description="Peptidase M20 dimerisation" evidence="6">
    <location>
        <begin position="232"/>
        <end position="379"/>
    </location>
</feature>
<keyword evidence="8" id="KW-1185">Reference proteome</keyword>
<dbReference type="Proteomes" id="UP000476055">
    <property type="component" value="Unassembled WGS sequence"/>
</dbReference>
<keyword evidence="5" id="KW-0862">Zinc</keyword>
<dbReference type="InterPro" id="IPR011650">
    <property type="entry name" value="Peptidase_M20_dimer"/>
</dbReference>
<dbReference type="EMBL" id="VUMU01000012">
    <property type="protein sequence ID" value="MST58535.1"/>
    <property type="molecule type" value="Genomic_DNA"/>
</dbReference>
<dbReference type="Gene3D" id="3.40.630.10">
    <property type="entry name" value="Zn peptidases"/>
    <property type="match status" value="1"/>
</dbReference>
<dbReference type="InterPro" id="IPR036264">
    <property type="entry name" value="Bact_exopeptidase_dim_dom"/>
</dbReference>
<dbReference type="GO" id="GO:0046872">
    <property type="term" value="F:metal ion binding"/>
    <property type="evidence" value="ECO:0007669"/>
    <property type="project" value="UniProtKB-KW"/>
</dbReference>
<keyword evidence="3" id="KW-0479">Metal-binding</keyword>
<dbReference type="Gene3D" id="3.30.70.360">
    <property type="match status" value="1"/>
</dbReference>
<dbReference type="Pfam" id="PF01546">
    <property type="entry name" value="Peptidase_M20"/>
    <property type="match status" value="1"/>
</dbReference>
<evidence type="ECO:0000256" key="5">
    <source>
        <dbReference type="ARBA" id="ARBA00022833"/>
    </source>
</evidence>
<comment type="similarity">
    <text evidence="1">Belongs to the peptidase M20A family.</text>
</comment>
<dbReference type="PANTHER" id="PTHR45962:SF1">
    <property type="entry name" value="N-FATTY-ACYL-AMINO ACID SYNTHASE_HYDROLASE PM20D1"/>
    <property type="match status" value="1"/>
</dbReference>
<evidence type="ECO:0000313" key="7">
    <source>
        <dbReference type="EMBL" id="MST58535.1"/>
    </source>
</evidence>
<evidence type="ECO:0000256" key="3">
    <source>
        <dbReference type="ARBA" id="ARBA00022723"/>
    </source>
</evidence>